<proteinExistence type="predicted"/>
<sequence length="137" mass="14605">MSQVSSKRALLDGTRRAHFGVSKTTKENEVVPAEANLSAPEAQDIAPTIVQDKSAISPELSVEMPAAQNAETAGRAASSSLLREIKLQDKNIEKVAVNIRLDADLNSRFNAAAESTRCSKTAILSIALDNALKELGF</sequence>
<protein>
    <recommendedName>
        <fullName evidence="4">Ribbon-helix-helix protein, CopG family</fullName>
    </recommendedName>
</protein>
<evidence type="ECO:0000313" key="2">
    <source>
        <dbReference type="EMBL" id="MFD1225594.1"/>
    </source>
</evidence>
<dbReference type="EMBL" id="JBHTMA010000001">
    <property type="protein sequence ID" value="MFD1225594.1"/>
    <property type="molecule type" value="Genomic_DNA"/>
</dbReference>
<comment type="caution">
    <text evidence="2">The sequence shown here is derived from an EMBL/GenBank/DDBJ whole genome shotgun (WGS) entry which is preliminary data.</text>
</comment>
<evidence type="ECO:0000313" key="3">
    <source>
        <dbReference type="Proteomes" id="UP001597263"/>
    </source>
</evidence>
<keyword evidence="3" id="KW-1185">Reference proteome</keyword>
<gene>
    <name evidence="2" type="ORF">ACFQ35_00120</name>
</gene>
<name>A0ABW3UZB4_9HYPH</name>
<reference evidence="3" key="1">
    <citation type="journal article" date="2019" name="Int. J. Syst. Evol. Microbiol.">
        <title>The Global Catalogue of Microorganisms (GCM) 10K type strain sequencing project: providing services to taxonomists for standard genome sequencing and annotation.</title>
        <authorList>
            <consortium name="The Broad Institute Genomics Platform"/>
            <consortium name="The Broad Institute Genome Sequencing Center for Infectious Disease"/>
            <person name="Wu L."/>
            <person name="Ma J."/>
        </authorList>
    </citation>
    <scope>NUCLEOTIDE SEQUENCE [LARGE SCALE GENOMIC DNA]</scope>
    <source>
        <strain evidence="3">CCUG 49584</strain>
    </source>
</reference>
<dbReference type="RefSeq" id="WP_289388743.1">
    <property type="nucleotide sequence ID" value="NZ_JAUCBM010000018.1"/>
</dbReference>
<dbReference type="Proteomes" id="UP001597263">
    <property type="component" value="Unassembled WGS sequence"/>
</dbReference>
<evidence type="ECO:0008006" key="4">
    <source>
        <dbReference type="Google" id="ProtNLM"/>
    </source>
</evidence>
<feature type="region of interest" description="Disordered" evidence="1">
    <location>
        <begin position="1"/>
        <end position="44"/>
    </location>
</feature>
<accession>A0ABW3UZB4</accession>
<evidence type="ECO:0000256" key="1">
    <source>
        <dbReference type="SAM" id="MobiDB-lite"/>
    </source>
</evidence>
<organism evidence="2 3">
    <name type="scientific">Pseudochrobactrum kiredjianiae</name>
    <dbReference type="NCBI Taxonomy" id="386305"/>
    <lineage>
        <taxon>Bacteria</taxon>
        <taxon>Pseudomonadati</taxon>
        <taxon>Pseudomonadota</taxon>
        <taxon>Alphaproteobacteria</taxon>
        <taxon>Hyphomicrobiales</taxon>
        <taxon>Brucellaceae</taxon>
        <taxon>Pseudochrobactrum</taxon>
    </lineage>
</organism>